<feature type="domain" description="OmpR/PhoB-type" evidence="6">
    <location>
        <begin position="1"/>
        <end position="95"/>
    </location>
</feature>
<keyword evidence="3 5" id="KW-0238">DNA-binding</keyword>
<dbReference type="Pfam" id="PF00486">
    <property type="entry name" value="Trans_reg_C"/>
    <property type="match status" value="1"/>
</dbReference>
<accession>A0A9W6RTM3</accession>
<dbReference type="Gene3D" id="3.40.50.300">
    <property type="entry name" value="P-loop containing nucleotide triphosphate hydrolases"/>
    <property type="match status" value="1"/>
</dbReference>
<dbReference type="SMART" id="SM00382">
    <property type="entry name" value="AAA"/>
    <property type="match status" value="1"/>
</dbReference>
<dbReference type="PROSITE" id="PS51755">
    <property type="entry name" value="OMPR_PHOB"/>
    <property type="match status" value="1"/>
</dbReference>
<dbReference type="InterPro" id="IPR002182">
    <property type="entry name" value="NB-ARC"/>
</dbReference>
<comment type="caution">
    <text evidence="7">The sequence shown here is derived from an EMBL/GenBank/DDBJ whole genome shotgun (WGS) entry which is preliminary data.</text>
</comment>
<evidence type="ECO:0000256" key="2">
    <source>
        <dbReference type="ARBA" id="ARBA00023015"/>
    </source>
</evidence>
<dbReference type="InterPro" id="IPR001867">
    <property type="entry name" value="OmpR/PhoB-type_DNA-bd"/>
</dbReference>
<proteinExistence type="inferred from homology"/>
<evidence type="ECO:0000259" key="6">
    <source>
        <dbReference type="PROSITE" id="PS51755"/>
    </source>
</evidence>
<dbReference type="InterPro" id="IPR019734">
    <property type="entry name" value="TPR_rpt"/>
</dbReference>
<reference evidence="7" key="1">
    <citation type="submission" date="2023-03" db="EMBL/GenBank/DDBJ databases">
        <title>Actinoallomurus iriomotensis NBRC 103681.</title>
        <authorList>
            <person name="Ichikawa N."/>
            <person name="Sato H."/>
            <person name="Tonouchi N."/>
        </authorList>
    </citation>
    <scope>NUCLEOTIDE SEQUENCE</scope>
    <source>
        <strain evidence="7">NBRC 103681</strain>
    </source>
</reference>
<dbReference type="Pfam" id="PF13424">
    <property type="entry name" value="TPR_12"/>
    <property type="match status" value="3"/>
</dbReference>
<evidence type="ECO:0000256" key="1">
    <source>
        <dbReference type="ARBA" id="ARBA00005820"/>
    </source>
</evidence>
<dbReference type="Pfam" id="PF13374">
    <property type="entry name" value="TPR_10"/>
    <property type="match status" value="1"/>
</dbReference>
<dbReference type="SMART" id="SM01043">
    <property type="entry name" value="BTAD"/>
    <property type="match status" value="1"/>
</dbReference>
<dbReference type="CDD" id="cd15831">
    <property type="entry name" value="BTAD"/>
    <property type="match status" value="1"/>
</dbReference>
<dbReference type="PRINTS" id="PR00364">
    <property type="entry name" value="DISEASERSIST"/>
</dbReference>
<dbReference type="InterPro" id="IPR051677">
    <property type="entry name" value="AfsR-DnrI-RedD_regulator"/>
</dbReference>
<dbReference type="GO" id="GO:0043531">
    <property type="term" value="F:ADP binding"/>
    <property type="evidence" value="ECO:0007669"/>
    <property type="project" value="InterPro"/>
</dbReference>
<dbReference type="GO" id="GO:0006355">
    <property type="term" value="P:regulation of DNA-templated transcription"/>
    <property type="evidence" value="ECO:0007669"/>
    <property type="project" value="InterPro"/>
</dbReference>
<dbReference type="GO" id="GO:0003677">
    <property type="term" value="F:DNA binding"/>
    <property type="evidence" value="ECO:0007669"/>
    <property type="project" value="UniProtKB-UniRule"/>
</dbReference>
<dbReference type="InterPro" id="IPR011990">
    <property type="entry name" value="TPR-like_helical_dom_sf"/>
</dbReference>
<dbReference type="SMART" id="SM00862">
    <property type="entry name" value="Trans_reg_C"/>
    <property type="match status" value="1"/>
</dbReference>
<sequence>MEFRVLGPIEFWLTGNRMDLGTAKERLLLAVLLLAEGRPVSVDTLIDRVWGENPPAEVRQSLQTDLSRLRRRFKKYGVADTVRLVAAPGAYALEVPRECVDLCRSRALRAQAISRRRDGNTREAIELLREGVSLWRAEPLTGISGEWVDQVGVRLDDDYRVMARELVEIELATGNHAEIVGFLVDLIARYPLDEFFVGQLMIAYYRCGRQADAIGLYRTTRRLLREDTGTAPSPRLQTLFDNIRRHDPSVAGPQRASAESIPGLDRLPPPVPEFTGRAAELAALVDLGRAGGVVVIEGMPSVGKTALAVKAAHALAEHFPDGCFFLPLRGHDAQHLPEGTAAALSKLLQLAGIAPNGIPQGTADRTRMWREVMEGRRVLLILDDAAGENQVRPLLPGTSDCHVIITSRRHLAGIEGGHHRLDILPTDDAVALFTRIAEPAVAVADSVADAVRLCGGLPLAVRLAATRLRDRQVPSIETLVEQLRHPHEDIADLQAPALAATFALSYRDLPVTQRRVFRRLGLSPVPELTAPAVAALAGISAADAERSLTDFVDHYLIEEISPGRFRFHDLVRRYAMALPPREDPDFDARRAVGRTLDYYLLKADLADRALFPHHTRDEVAAADGSVSVEPFEDEDAAARWLSAESKNVAALVQYAADHAWNGHAIDYARTVARYFDSVSQWEEAETIHRRALNVALELERPRAVAQLRFNLAVVQWRLGRMDEALANATEAEQIAHRVRDPALKAAALDQIGLLAWSSSRYREALAYCGESLDLYREIGDTRAKGECLNHLGMMLAQIGRHQEALRSFHDALDSFHAIGDIRGEATTLSNLAHTHLLLGYHRDAYELYQKSRDIYRTLTGRRNKAILNNNLGDVARYRGRHDTALKYYGEALAEFSAMGDRINESNVLNNMGLALTGMEQYNEALIRHRSAMAVAKTINNTSEKIRGMLGIADVRVGMGQYPAAAENYRAARRDARQISDPYLEAQALSGIGHVTNLTKGHDAARIYWRQAYDLFLQLNIVPEIEAVKVRLDLIDLADS</sequence>
<comment type="similarity">
    <text evidence="1">Belongs to the AfsR/DnrI/RedD regulatory family.</text>
</comment>
<dbReference type="InterPro" id="IPR016032">
    <property type="entry name" value="Sig_transdc_resp-reg_C-effctor"/>
</dbReference>
<dbReference type="SUPFAM" id="SSF48452">
    <property type="entry name" value="TPR-like"/>
    <property type="match status" value="3"/>
</dbReference>
<dbReference type="AlphaFoldDB" id="A0A9W6RTM3"/>
<dbReference type="InterPro" id="IPR036388">
    <property type="entry name" value="WH-like_DNA-bd_sf"/>
</dbReference>
<evidence type="ECO:0000256" key="4">
    <source>
        <dbReference type="ARBA" id="ARBA00023163"/>
    </source>
</evidence>
<name>A0A9W6RTM3_9ACTN</name>
<dbReference type="SMART" id="SM00028">
    <property type="entry name" value="TPR"/>
    <property type="match status" value="8"/>
</dbReference>
<dbReference type="PANTHER" id="PTHR35807">
    <property type="entry name" value="TRANSCRIPTIONAL REGULATOR REDD-RELATED"/>
    <property type="match status" value="1"/>
</dbReference>
<gene>
    <name evidence="7" type="primary">afsR</name>
    <name evidence="7" type="ORF">Airi01_079720</name>
</gene>
<dbReference type="Pfam" id="PF00931">
    <property type="entry name" value="NB-ARC"/>
    <property type="match status" value="1"/>
</dbReference>
<keyword evidence="2" id="KW-0805">Transcription regulation</keyword>
<evidence type="ECO:0000256" key="5">
    <source>
        <dbReference type="PROSITE-ProRule" id="PRU01091"/>
    </source>
</evidence>
<dbReference type="InterPro" id="IPR003593">
    <property type="entry name" value="AAA+_ATPase"/>
</dbReference>
<dbReference type="SUPFAM" id="SSF52540">
    <property type="entry name" value="P-loop containing nucleoside triphosphate hydrolases"/>
    <property type="match status" value="1"/>
</dbReference>
<organism evidence="7 8">
    <name type="scientific">Actinoallomurus iriomotensis</name>
    <dbReference type="NCBI Taxonomy" id="478107"/>
    <lineage>
        <taxon>Bacteria</taxon>
        <taxon>Bacillati</taxon>
        <taxon>Actinomycetota</taxon>
        <taxon>Actinomycetes</taxon>
        <taxon>Streptosporangiales</taxon>
        <taxon>Thermomonosporaceae</taxon>
        <taxon>Actinoallomurus</taxon>
    </lineage>
</organism>
<evidence type="ECO:0000313" key="8">
    <source>
        <dbReference type="Proteomes" id="UP001165135"/>
    </source>
</evidence>
<dbReference type="GO" id="GO:0000160">
    <property type="term" value="P:phosphorelay signal transduction system"/>
    <property type="evidence" value="ECO:0007669"/>
    <property type="project" value="InterPro"/>
</dbReference>
<dbReference type="InterPro" id="IPR005158">
    <property type="entry name" value="BTAD"/>
</dbReference>
<dbReference type="InterPro" id="IPR027417">
    <property type="entry name" value="P-loop_NTPase"/>
</dbReference>
<dbReference type="PANTHER" id="PTHR35807:SF1">
    <property type="entry name" value="TRANSCRIPTIONAL REGULATOR REDD"/>
    <property type="match status" value="1"/>
</dbReference>
<dbReference type="Gene3D" id="1.25.40.10">
    <property type="entry name" value="Tetratricopeptide repeat domain"/>
    <property type="match status" value="3"/>
</dbReference>
<dbReference type="Proteomes" id="UP001165135">
    <property type="component" value="Unassembled WGS sequence"/>
</dbReference>
<keyword evidence="4" id="KW-0804">Transcription</keyword>
<evidence type="ECO:0000313" key="7">
    <source>
        <dbReference type="EMBL" id="GLY79705.1"/>
    </source>
</evidence>
<evidence type="ECO:0000256" key="3">
    <source>
        <dbReference type="ARBA" id="ARBA00023125"/>
    </source>
</evidence>
<protein>
    <submittedName>
        <fullName evidence="7">Regulatory protein AfsR</fullName>
    </submittedName>
</protein>
<dbReference type="Gene3D" id="1.10.10.10">
    <property type="entry name" value="Winged helix-like DNA-binding domain superfamily/Winged helix DNA-binding domain"/>
    <property type="match status" value="1"/>
</dbReference>
<dbReference type="EMBL" id="BSTJ01000012">
    <property type="protein sequence ID" value="GLY79705.1"/>
    <property type="molecule type" value="Genomic_DNA"/>
</dbReference>
<dbReference type="Pfam" id="PF03704">
    <property type="entry name" value="BTAD"/>
    <property type="match status" value="1"/>
</dbReference>
<dbReference type="SUPFAM" id="SSF46894">
    <property type="entry name" value="C-terminal effector domain of the bipartite response regulators"/>
    <property type="match status" value="1"/>
</dbReference>
<feature type="DNA-binding region" description="OmpR/PhoB-type" evidence="5">
    <location>
        <begin position="1"/>
        <end position="95"/>
    </location>
</feature>